<name>A4X2H3_SALTO</name>
<dbReference type="InterPro" id="IPR013517">
    <property type="entry name" value="FG-GAP"/>
</dbReference>
<dbReference type="eggNOG" id="COG4658">
    <property type="taxonomic scope" value="Bacteria"/>
</dbReference>
<dbReference type="PANTHER" id="PTHR16026">
    <property type="entry name" value="CARTILAGE ACIDIC PROTEIN 1"/>
    <property type="match status" value="1"/>
</dbReference>
<dbReference type="InterPro" id="IPR028994">
    <property type="entry name" value="Integrin_alpha_N"/>
</dbReference>
<keyword evidence="3" id="KW-1185">Reference proteome</keyword>
<keyword evidence="1" id="KW-0732">Signal</keyword>
<organism evidence="2 3">
    <name type="scientific">Salinispora tropica (strain ATCC BAA-916 / DSM 44818 / JCM 13857 / NBRC 105044 / CNB-440)</name>
    <dbReference type="NCBI Taxonomy" id="369723"/>
    <lineage>
        <taxon>Bacteria</taxon>
        <taxon>Bacillati</taxon>
        <taxon>Actinomycetota</taxon>
        <taxon>Actinomycetes</taxon>
        <taxon>Micromonosporales</taxon>
        <taxon>Micromonosporaceae</taxon>
        <taxon>Salinispora</taxon>
    </lineage>
</organism>
<evidence type="ECO:0000313" key="3">
    <source>
        <dbReference type="Proteomes" id="UP000000235"/>
    </source>
</evidence>
<evidence type="ECO:0000313" key="2">
    <source>
        <dbReference type="EMBL" id="ABP53073.1"/>
    </source>
</evidence>
<accession>A4X2H3</accession>
<reference evidence="3" key="1">
    <citation type="journal article" date="2007" name="Proc. Natl. Acad. Sci. U.S.A.">
        <title>Genome sequencing reveals complex secondary metabolome in the marine actinomycete Salinispora tropica.</title>
        <authorList>
            <person name="Udwary D.W."/>
            <person name="Zeigler L."/>
            <person name="Asolkar R.N."/>
            <person name="Singan V."/>
            <person name="Lapidus A."/>
            <person name="Fenical W."/>
            <person name="Jensen P.R."/>
            <person name="Moore B.S."/>
        </authorList>
    </citation>
    <scope>NUCLEOTIDE SEQUENCE [LARGE SCALE GENOMIC DNA]</scope>
    <source>
        <strain evidence="3">ATCC BAA-916 / DSM 44818 / CNB-440</strain>
    </source>
</reference>
<dbReference type="PATRIC" id="fig|369723.5.peg.598"/>
<evidence type="ECO:0000256" key="1">
    <source>
        <dbReference type="ARBA" id="ARBA00022729"/>
    </source>
</evidence>
<dbReference type="Pfam" id="PF13517">
    <property type="entry name" value="FG-GAP_3"/>
    <property type="match status" value="1"/>
</dbReference>
<dbReference type="AlphaFoldDB" id="A4X2H3"/>
<dbReference type="KEGG" id="stp:Strop_0593"/>
<dbReference type="STRING" id="369723.Strop_0593"/>
<dbReference type="SUPFAM" id="SSF69318">
    <property type="entry name" value="Integrin alpha N-terminal domain"/>
    <property type="match status" value="1"/>
</dbReference>
<dbReference type="Proteomes" id="UP000000235">
    <property type="component" value="Chromosome"/>
</dbReference>
<protein>
    <submittedName>
        <fullName evidence="2">FG-GAP repeat protein</fullName>
    </submittedName>
</protein>
<dbReference type="EMBL" id="CP000667">
    <property type="protein sequence ID" value="ABP53073.1"/>
    <property type="molecule type" value="Genomic_DNA"/>
</dbReference>
<gene>
    <name evidence="2" type="ordered locus">Strop_0593</name>
</gene>
<dbReference type="PANTHER" id="PTHR16026:SF0">
    <property type="entry name" value="CARTILAGE ACIDIC PROTEIN 1"/>
    <property type="match status" value="1"/>
</dbReference>
<dbReference type="Gene3D" id="2.130.10.130">
    <property type="entry name" value="Integrin alpha, N-terminal"/>
    <property type="match status" value="2"/>
</dbReference>
<sequence length="620" mass="66118">MSMSLRRMLPGALATVLVAAIGVFTVRPAPDPGEMDVLAARFAFEVHPLNTAPAGAQHVRVVAPDVSGIRSWISAVGAAVALLDADGNRRHDDVCLVDPRDDSVRVFPVPGTGDRYPAASLSPPPGPIDHFAPMGCVPTDLDADGDSDLIVYYWGRSPVQFLRIGAGWHPVELVQPAQVWNTTALVVGDLDGDGAPDVLVGNYFPDGARLLDPGAAGDGRMHMQAGMADAGNGGTNRAFLSRPGPPDTAPAWLDASTGVPDRAARSWTLAFGLQDLTGDLLPEVYLANDFGPDHLLVNHSRPGQLDLRPVVGTRSALVPKSKVLGRDSFKGMGVTYTYPDGAELPTIVVSNITTPWGLQESNFAFTPTGPGADLLDGRLPYKDRSEALGLSRSGWAWDVKAVDFDGDGNDELLQATGFVAGKRWRWPELQELAMANDQLLQHPWAWPHFRPGDDISGHQANVLWTRHGGRYIDIAPQSGLGHRDVSRGIAIGDVDLDGRPDALVANQWQDSRLVLNRSRSTSQSTLILKRAGEGGRQTTLALGASVVARPGDGRPDLRAQLYPSNGHAGVSSPELFFAVDGITPFVVSWRTAGGVRTAQVSLGPGRHELVLHDDGQVATR</sequence>
<dbReference type="RefSeq" id="WP_011904507.1">
    <property type="nucleotide sequence ID" value="NC_009380.1"/>
</dbReference>
<proteinExistence type="predicted"/>
<dbReference type="HOGENOM" id="CLU_432058_0_0_11"/>
<dbReference type="InterPro" id="IPR027039">
    <property type="entry name" value="Crtac1"/>
</dbReference>